<organism evidence="1 2">
    <name type="scientific">Brevibacillus laterosporus</name>
    <name type="common">Bacillus laterosporus</name>
    <dbReference type="NCBI Taxonomy" id="1465"/>
    <lineage>
        <taxon>Bacteria</taxon>
        <taxon>Bacillati</taxon>
        <taxon>Bacillota</taxon>
        <taxon>Bacilli</taxon>
        <taxon>Bacillales</taxon>
        <taxon>Paenibacillaceae</taxon>
        <taxon>Brevibacillus</taxon>
    </lineage>
</organism>
<name>A0AAP8QGS0_BRELA</name>
<dbReference type="AlphaFoldDB" id="A0AAP8QGS0"/>
<comment type="caution">
    <text evidence="1">The sequence shown here is derived from an EMBL/GenBank/DDBJ whole genome shotgun (WGS) entry which is preliminary data.</text>
</comment>
<proteinExistence type="predicted"/>
<dbReference type="RefSeq" id="WP_104030323.1">
    <property type="nucleotide sequence ID" value="NZ_PRKQ01000001.1"/>
</dbReference>
<protein>
    <submittedName>
        <fullName evidence="1">Uncharacterized protein</fullName>
    </submittedName>
</protein>
<gene>
    <name evidence="1" type="ORF">C4A77_00620</name>
</gene>
<evidence type="ECO:0000313" key="1">
    <source>
        <dbReference type="EMBL" id="PPB12922.1"/>
    </source>
</evidence>
<dbReference type="Proteomes" id="UP000239759">
    <property type="component" value="Unassembled WGS sequence"/>
</dbReference>
<sequence>MADFKSVIAKLSDNGKSTISINGVKDFQSRKDHDELTTRIESGLGRKVIFGEAVLFTIIIDRDEFDRINKEVDAVN</sequence>
<reference evidence="1 2" key="1">
    <citation type="submission" date="2018-02" db="EMBL/GenBank/DDBJ databases">
        <title>Comparative analysis of genomes of three Brevibacillus laterosporus strains producers of potent antimicrobials isolated from silage.</title>
        <authorList>
            <person name="Kojic M."/>
            <person name="Miljkovic M."/>
            <person name="Studholme D."/>
            <person name="Filipic B."/>
        </authorList>
    </citation>
    <scope>NUCLEOTIDE SEQUENCE [LARGE SCALE GENOMIC DNA]</scope>
    <source>
        <strain evidence="1 2">BGSP11</strain>
    </source>
</reference>
<accession>A0AAP8QGS0</accession>
<dbReference type="EMBL" id="PRKQ01000001">
    <property type="protein sequence ID" value="PPB12922.1"/>
    <property type="molecule type" value="Genomic_DNA"/>
</dbReference>
<evidence type="ECO:0000313" key="2">
    <source>
        <dbReference type="Proteomes" id="UP000239759"/>
    </source>
</evidence>